<feature type="non-terminal residue" evidence="1">
    <location>
        <position position="164"/>
    </location>
</feature>
<name>A0A382P9X9_9ZZZZ</name>
<accession>A0A382P9X9</accession>
<dbReference type="EMBL" id="UINC01105593">
    <property type="protein sequence ID" value="SVC69640.1"/>
    <property type="molecule type" value="Genomic_DNA"/>
</dbReference>
<evidence type="ECO:0000313" key="1">
    <source>
        <dbReference type="EMBL" id="SVC69640.1"/>
    </source>
</evidence>
<reference evidence="1" key="1">
    <citation type="submission" date="2018-05" db="EMBL/GenBank/DDBJ databases">
        <authorList>
            <person name="Lanie J.A."/>
            <person name="Ng W.-L."/>
            <person name="Kazmierczak K.M."/>
            <person name="Andrzejewski T.M."/>
            <person name="Davidsen T.M."/>
            <person name="Wayne K.J."/>
            <person name="Tettelin H."/>
            <person name="Glass J.I."/>
            <person name="Rusch D."/>
            <person name="Podicherti R."/>
            <person name="Tsui H.-C.T."/>
            <person name="Winkler M.E."/>
        </authorList>
    </citation>
    <scope>NUCLEOTIDE SEQUENCE</scope>
</reference>
<gene>
    <name evidence="1" type="ORF">METZ01_LOCUS322494</name>
</gene>
<feature type="non-terminal residue" evidence="1">
    <location>
        <position position="1"/>
    </location>
</feature>
<dbReference type="AlphaFoldDB" id="A0A382P9X9"/>
<sequence length="164" mass="18636">VIHVLEADAMSQPRIMFYHDGRHPLIYMYEPPIQKEEYESAINELVGTPVEAIMFCLGDGRTVLHDTEVGELWGHNVEDWPHLVFRRAHQNATDLIQQGNDPLRLICDRAKAVGMKVYPTLLVQQGRGERSSDVRCSDFRFNNTRLEIGAEGDLNDSFPGLTCL</sequence>
<proteinExistence type="predicted"/>
<protein>
    <submittedName>
        <fullName evidence="1">Uncharacterized protein</fullName>
    </submittedName>
</protein>
<organism evidence="1">
    <name type="scientific">marine metagenome</name>
    <dbReference type="NCBI Taxonomy" id="408172"/>
    <lineage>
        <taxon>unclassified sequences</taxon>
        <taxon>metagenomes</taxon>
        <taxon>ecological metagenomes</taxon>
    </lineage>
</organism>